<dbReference type="SMART" id="SM00388">
    <property type="entry name" value="HisKA"/>
    <property type="match status" value="1"/>
</dbReference>
<dbReference type="EC" id="2.7.13.3" evidence="3"/>
<evidence type="ECO:0000256" key="11">
    <source>
        <dbReference type="ARBA" id="ARBA00022989"/>
    </source>
</evidence>
<dbReference type="Gene3D" id="3.30.450.20">
    <property type="entry name" value="PAS domain"/>
    <property type="match status" value="1"/>
</dbReference>
<dbReference type="PANTHER" id="PTHR43065:SF10">
    <property type="entry name" value="PEROXIDE STRESS-ACTIVATED HISTIDINE KINASE MAK3"/>
    <property type="match status" value="1"/>
</dbReference>
<comment type="subcellular location">
    <subcellularLocation>
        <location evidence="2">Cell membrane</location>
        <topology evidence="2">Multi-pass membrane protein</topology>
    </subcellularLocation>
</comment>
<dbReference type="InterPro" id="IPR045671">
    <property type="entry name" value="NtrY-like_N"/>
</dbReference>
<dbReference type="Pfam" id="PF02518">
    <property type="entry name" value="HATPase_c"/>
    <property type="match status" value="1"/>
</dbReference>
<dbReference type="SUPFAM" id="SSF55874">
    <property type="entry name" value="ATPase domain of HSP90 chaperone/DNA topoisomerase II/histidine kinase"/>
    <property type="match status" value="1"/>
</dbReference>
<dbReference type="PROSITE" id="PS50109">
    <property type="entry name" value="HIS_KIN"/>
    <property type="match status" value="1"/>
</dbReference>
<keyword evidence="6" id="KW-0808">Transferase</keyword>
<evidence type="ECO:0000256" key="12">
    <source>
        <dbReference type="ARBA" id="ARBA00023012"/>
    </source>
</evidence>
<name>A0ABQ0QRY8_9PROT</name>
<evidence type="ECO:0000313" key="18">
    <source>
        <dbReference type="Proteomes" id="UP001062632"/>
    </source>
</evidence>
<comment type="caution">
    <text evidence="17">The sequence shown here is derived from an EMBL/GenBank/DDBJ whole genome shotgun (WGS) entry which is preliminary data.</text>
</comment>
<dbReference type="PANTHER" id="PTHR43065">
    <property type="entry name" value="SENSOR HISTIDINE KINASE"/>
    <property type="match status" value="1"/>
</dbReference>
<evidence type="ECO:0000256" key="3">
    <source>
        <dbReference type="ARBA" id="ARBA00012438"/>
    </source>
</evidence>
<dbReference type="SUPFAM" id="SSF158472">
    <property type="entry name" value="HAMP domain-like"/>
    <property type="match status" value="1"/>
</dbReference>
<keyword evidence="7 14" id="KW-0812">Transmembrane</keyword>
<evidence type="ECO:0000256" key="4">
    <source>
        <dbReference type="ARBA" id="ARBA00022475"/>
    </source>
</evidence>
<dbReference type="Gene3D" id="1.10.287.130">
    <property type="match status" value="1"/>
</dbReference>
<dbReference type="PIRSF" id="PIRSF037532">
    <property type="entry name" value="STHK_NtrY"/>
    <property type="match status" value="1"/>
</dbReference>
<dbReference type="Proteomes" id="UP001062632">
    <property type="component" value="Unassembled WGS sequence"/>
</dbReference>
<evidence type="ECO:0000256" key="10">
    <source>
        <dbReference type="ARBA" id="ARBA00022840"/>
    </source>
</evidence>
<proteinExistence type="predicted"/>
<accession>A0ABQ0QRY8</accession>
<comment type="catalytic activity">
    <reaction evidence="1">
        <text>ATP + protein L-histidine = ADP + protein N-phospho-L-histidine.</text>
        <dbReference type="EC" id="2.7.13.3"/>
    </reaction>
</comment>
<feature type="transmembrane region" description="Helical" evidence="14">
    <location>
        <begin position="303"/>
        <end position="328"/>
    </location>
</feature>
<dbReference type="Pfam" id="PF00512">
    <property type="entry name" value="HisKA"/>
    <property type="match status" value="1"/>
</dbReference>
<evidence type="ECO:0000256" key="14">
    <source>
        <dbReference type="SAM" id="Phobius"/>
    </source>
</evidence>
<dbReference type="InterPro" id="IPR003594">
    <property type="entry name" value="HATPase_dom"/>
</dbReference>
<keyword evidence="12" id="KW-0902">Two-component regulatory system</keyword>
<keyword evidence="18" id="KW-1185">Reference proteome</keyword>
<keyword evidence="10" id="KW-0067">ATP-binding</keyword>
<evidence type="ECO:0000259" key="15">
    <source>
        <dbReference type="PROSITE" id="PS50109"/>
    </source>
</evidence>
<dbReference type="InterPro" id="IPR005467">
    <property type="entry name" value="His_kinase_dom"/>
</dbReference>
<protein>
    <recommendedName>
        <fullName evidence="3">histidine kinase</fullName>
        <ecNumber evidence="3">2.7.13.3</ecNumber>
    </recommendedName>
</protein>
<dbReference type="PRINTS" id="PR00344">
    <property type="entry name" value="BCTRLSENSOR"/>
</dbReference>
<evidence type="ECO:0000259" key="16">
    <source>
        <dbReference type="PROSITE" id="PS50885"/>
    </source>
</evidence>
<dbReference type="Pfam" id="PF00672">
    <property type="entry name" value="HAMP"/>
    <property type="match status" value="1"/>
</dbReference>
<dbReference type="PROSITE" id="PS50885">
    <property type="entry name" value="HAMP"/>
    <property type="match status" value="1"/>
</dbReference>
<dbReference type="SMART" id="SM00304">
    <property type="entry name" value="HAMP"/>
    <property type="match status" value="1"/>
</dbReference>
<dbReference type="Pfam" id="PF19312">
    <property type="entry name" value="NtrY_N"/>
    <property type="match status" value="1"/>
</dbReference>
<keyword evidence="13 14" id="KW-0472">Membrane</keyword>
<dbReference type="InterPro" id="IPR017232">
    <property type="entry name" value="NtrY"/>
</dbReference>
<keyword evidence="4" id="KW-1003">Cell membrane</keyword>
<keyword evidence="8" id="KW-0547">Nucleotide-binding</keyword>
<evidence type="ECO:0000256" key="8">
    <source>
        <dbReference type="ARBA" id="ARBA00022741"/>
    </source>
</evidence>
<evidence type="ECO:0000256" key="2">
    <source>
        <dbReference type="ARBA" id="ARBA00004651"/>
    </source>
</evidence>
<feature type="transmembrane region" description="Helical" evidence="14">
    <location>
        <begin position="94"/>
        <end position="121"/>
    </location>
</feature>
<dbReference type="Gene3D" id="3.30.565.10">
    <property type="entry name" value="Histidine kinase-like ATPase, C-terminal domain"/>
    <property type="match status" value="1"/>
</dbReference>
<reference evidence="17 18" key="1">
    <citation type="submission" date="2013-04" db="EMBL/GenBank/DDBJ databases">
        <title>The genome sequencing project of 58 acetic acid bacteria.</title>
        <authorList>
            <person name="Okamoto-Kainuma A."/>
            <person name="Ishikawa M."/>
            <person name="Umino S."/>
            <person name="Koizumi Y."/>
            <person name="Shiwa Y."/>
            <person name="Yoshikawa H."/>
            <person name="Matsutani M."/>
            <person name="Matsushita K."/>
        </authorList>
    </citation>
    <scope>NUCLEOTIDE SEQUENCE [LARGE SCALE GENOMIC DNA]</scope>
    <source>
        <strain evidence="17 18">NBRC 106555</strain>
    </source>
</reference>
<dbReference type="InterPro" id="IPR004358">
    <property type="entry name" value="Sig_transdc_His_kin-like_C"/>
</dbReference>
<dbReference type="InterPro" id="IPR003661">
    <property type="entry name" value="HisK_dim/P_dom"/>
</dbReference>
<dbReference type="CDD" id="cd00082">
    <property type="entry name" value="HisKA"/>
    <property type="match status" value="1"/>
</dbReference>
<keyword evidence="9 17" id="KW-0418">Kinase</keyword>
<keyword evidence="5" id="KW-0597">Phosphoprotein</keyword>
<feature type="transmembrane region" description="Helical" evidence="14">
    <location>
        <begin position="21"/>
        <end position="47"/>
    </location>
</feature>
<dbReference type="CDD" id="cd06225">
    <property type="entry name" value="HAMP"/>
    <property type="match status" value="1"/>
</dbReference>
<evidence type="ECO:0000256" key="6">
    <source>
        <dbReference type="ARBA" id="ARBA00022679"/>
    </source>
</evidence>
<feature type="domain" description="Histidine kinase" evidence="15">
    <location>
        <begin position="541"/>
        <end position="783"/>
    </location>
</feature>
<dbReference type="SUPFAM" id="SSF47384">
    <property type="entry name" value="Homodimeric domain of signal transducing histidine kinase"/>
    <property type="match status" value="1"/>
</dbReference>
<organism evidence="17 18">
    <name type="scientific">Neokomagataea thailandica NBRC 106555</name>
    <dbReference type="NCBI Taxonomy" id="1223520"/>
    <lineage>
        <taxon>Bacteria</taxon>
        <taxon>Pseudomonadati</taxon>
        <taxon>Pseudomonadota</taxon>
        <taxon>Alphaproteobacteria</taxon>
        <taxon>Acetobacterales</taxon>
        <taxon>Acetobacteraceae</taxon>
        <taxon>Neokomagataea</taxon>
    </lineage>
</organism>
<gene>
    <name evidence="17" type="ORF">AA106555_1774</name>
</gene>
<evidence type="ECO:0000313" key="17">
    <source>
        <dbReference type="EMBL" id="GBR54683.1"/>
    </source>
</evidence>
<dbReference type="InterPro" id="IPR036097">
    <property type="entry name" value="HisK_dim/P_sf"/>
</dbReference>
<evidence type="ECO:0000256" key="13">
    <source>
        <dbReference type="ARBA" id="ARBA00023136"/>
    </source>
</evidence>
<evidence type="ECO:0000256" key="1">
    <source>
        <dbReference type="ARBA" id="ARBA00000085"/>
    </source>
</evidence>
<evidence type="ECO:0000256" key="5">
    <source>
        <dbReference type="ARBA" id="ARBA00022553"/>
    </source>
</evidence>
<dbReference type="InterPro" id="IPR036890">
    <property type="entry name" value="HATPase_C_sf"/>
</dbReference>
<evidence type="ECO:0000256" key="7">
    <source>
        <dbReference type="ARBA" id="ARBA00022692"/>
    </source>
</evidence>
<feature type="transmembrane region" description="Helical" evidence="14">
    <location>
        <begin position="53"/>
        <end position="73"/>
    </location>
</feature>
<feature type="domain" description="HAMP" evidence="16">
    <location>
        <begin position="329"/>
        <end position="390"/>
    </location>
</feature>
<evidence type="ECO:0000256" key="9">
    <source>
        <dbReference type="ARBA" id="ARBA00022777"/>
    </source>
</evidence>
<sequence>MTKLKAGPRRKRFRDYLSSANGVLLLTVMALILAFMTFVVLAGGLSITHRPVIQAMIFLLDFLMLMLIGAAAVSQVGRMLAERRLGFAGARLHARLITLFGIVAVAPTIVVGAVATLFFHYGVEIWFSNRVNNALSEARSVAAGYLQEHNDNIRTAAYSLANTLILVQNDELFAHGTDLLHTPERLRELLDDEVYERGLTDAEVFDPLTNRILATGGVLGSADMAPPPLPPKSVIEMARTDVAILDRPDQRFIRAVVSLGDNSGLMLVITRPVDPQILEHMHRTDELVQDYKRMLANRGKTQVTFVLIFMLMGLLVLAVGMLTGLALANRIANPLGLLILAATRISQGDLGVRVPVPDHSARRPMFRDDEVTGLSRAFNRMTDQLEAQRSELMVAYDQINERRRFTETVLSGVSAGVIGLDTRQVIELPNRAASNVLQRDLLPVVGQYLVNAVPEFAALLDAARTAPERVHTAEVQIDTDGAQRPGGPGDGGGAGAGRTLLVRVVAEMRGSDVAGYVVTFDDITALQSAQRKAAWADVARRVAHEIKNPLTPIQLASERLKRRFLKEIQSDPETYTQLVDTIVRQVGDIGRMVDEFSAFARMPQPVIQIEDFSRLCREALVLQKNANPLIIYETQNLPASGPIVLCDRRLIGQALTNLLQNAADAIHMTERASLREIGPDGSLLPIGHIVMGLHIRGGHAQLVIEDDGIGLPQGERHRLTEPYVTHKAKGTGLGLAIVKKIMEDHAGTLTLADRKQPESPSTNYKAVEKVSGTQVTLALPLAEDSASRNKGGGRMRITDGT</sequence>
<dbReference type="InterPro" id="IPR003660">
    <property type="entry name" value="HAMP_dom"/>
</dbReference>
<dbReference type="EMBL" id="BAQC01000063">
    <property type="protein sequence ID" value="GBR54683.1"/>
    <property type="molecule type" value="Genomic_DNA"/>
</dbReference>
<dbReference type="Gene3D" id="6.10.340.10">
    <property type="match status" value="1"/>
</dbReference>
<keyword evidence="11 14" id="KW-1133">Transmembrane helix</keyword>
<dbReference type="GO" id="GO:0016301">
    <property type="term" value="F:kinase activity"/>
    <property type="evidence" value="ECO:0007669"/>
    <property type="project" value="UniProtKB-KW"/>
</dbReference>
<dbReference type="SMART" id="SM00387">
    <property type="entry name" value="HATPase_c"/>
    <property type="match status" value="1"/>
</dbReference>